<keyword evidence="2" id="KW-1185">Reference proteome</keyword>
<evidence type="ECO:0000313" key="2">
    <source>
        <dbReference type="Proteomes" id="UP000299102"/>
    </source>
</evidence>
<comment type="caution">
    <text evidence="1">The sequence shown here is derived from an EMBL/GenBank/DDBJ whole genome shotgun (WGS) entry which is preliminary data.</text>
</comment>
<dbReference type="OrthoDB" id="7510588at2759"/>
<dbReference type="GO" id="GO:0003676">
    <property type="term" value="F:nucleic acid binding"/>
    <property type="evidence" value="ECO:0007669"/>
    <property type="project" value="InterPro"/>
</dbReference>
<accession>A0A4C1WAQ1</accession>
<dbReference type="InterPro" id="IPR036397">
    <property type="entry name" value="RNaseH_sf"/>
</dbReference>
<protein>
    <recommendedName>
        <fullName evidence="3">Mariner Mos1 transposase</fullName>
    </recommendedName>
</protein>
<name>A0A4C1WAQ1_EUMVA</name>
<gene>
    <name evidence="1" type="ORF">EVAR_40138_1</name>
</gene>
<dbReference type="Proteomes" id="UP000299102">
    <property type="component" value="Unassembled WGS sequence"/>
</dbReference>
<proteinExistence type="predicted"/>
<reference evidence="1 2" key="1">
    <citation type="journal article" date="2019" name="Commun. Biol.">
        <title>The bagworm genome reveals a unique fibroin gene that provides high tensile strength.</title>
        <authorList>
            <person name="Kono N."/>
            <person name="Nakamura H."/>
            <person name="Ohtoshi R."/>
            <person name="Tomita M."/>
            <person name="Numata K."/>
            <person name="Arakawa K."/>
        </authorList>
    </citation>
    <scope>NUCLEOTIDE SEQUENCE [LARGE SCALE GENOMIC DNA]</scope>
</reference>
<evidence type="ECO:0000313" key="1">
    <source>
        <dbReference type="EMBL" id="GBP47582.1"/>
    </source>
</evidence>
<organism evidence="1 2">
    <name type="scientific">Eumeta variegata</name>
    <name type="common">Bagworm moth</name>
    <name type="synonym">Eumeta japonica</name>
    <dbReference type="NCBI Taxonomy" id="151549"/>
    <lineage>
        <taxon>Eukaryota</taxon>
        <taxon>Metazoa</taxon>
        <taxon>Ecdysozoa</taxon>
        <taxon>Arthropoda</taxon>
        <taxon>Hexapoda</taxon>
        <taxon>Insecta</taxon>
        <taxon>Pterygota</taxon>
        <taxon>Neoptera</taxon>
        <taxon>Endopterygota</taxon>
        <taxon>Lepidoptera</taxon>
        <taxon>Glossata</taxon>
        <taxon>Ditrysia</taxon>
        <taxon>Tineoidea</taxon>
        <taxon>Psychidae</taxon>
        <taxon>Oiketicinae</taxon>
        <taxon>Eumeta</taxon>
    </lineage>
</organism>
<sequence length="104" mass="12251">MISMSGMATTNADLPLSYLAGYCRNFSTQSDKKMYFKEWSICYDLTALFNELLPPDKTIHLDLYYQQLMRLKQEVEKKCPELINRKDVVFHHDNTRPHAFLVTQ</sequence>
<evidence type="ECO:0008006" key="3">
    <source>
        <dbReference type="Google" id="ProtNLM"/>
    </source>
</evidence>
<dbReference type="Gene3D" id="3.30.420.10">
    <property type="entry name" value="Ribonuclease H-like superfamily/Ribonuclease H"/>
    <property type="match status" value="1"/>
</dbReference>
<dbReference type="AlphaFoldDB" id="A0A4C1WAQ1"/>
<dbReference type="EMBL" id="BGZK01000504">
    <property type="protein sequence ID" value="GBP47582.1"/>
    <property type="molecule type" value="Genomic_DNA"/>
</dbReference>